<keyword evidence="1" id="KW-0812">Transmembrane</keyword>
<evidence type="ECO:0000313" key="2">
    <source>
        <dbReference type="EMBL" id="MFD1383246.1"/>
    </source>
</evidence>
<protein>
    <recommendedName>
        <fullName evidence="4">Phage holin family protein</fullName>
    </recommendedName>
</protein>
<dbReference type="EMBL" id="JBHTMN010000007">
    <property type="protein sequence ID" value="MFD1383246.1"/>
    <property type="molecule type" value="Genomic_DNA"/>
</dbReference>
<organism evidence="2 3">
    <name type="scientific">Rhodanobacter aciditrophus</name>
    <dbReference type="NCBI Taxonomy" id="1623218"/>
    <lineage>
        <taxon>Bacteria</taxon>
        <taxon>Pseudomonadati</taxon>
        <taxon>Pseudomonadota</taxon>
        <taxon>Gammaproteobacteria</taxon>
        <taxon>Lysobacterales</taxon>
        <taxon>Rhodanobacteraceae</taxon>
        <taxon>Rhodanobacter</taxon>
    </lineage>
</organism>
<dbReference type="Proteomes" id="UP001597059">
    <property type="component" value="Unassembled WGS sequence"/>
</dbReference>
<feature type="transmembrane region" description="Helical" evidence="1">
    <location>
        <begin position="93"/>
        <end position="113"/>
    </location>
</feature>
<reference evidence="3" key="1">
    <citation type="journal article" date="2019" name="Int. J. Syst. Evol. Microbiol.">
        <title>The Global Catalogue of Microorganisms (GCM) 10K type strain sequencing project: providing services to taxonomists for standard genome sequencing and annotation.</title>
        <authorList>
            <consortium name="The Broad Institute Genomics Platform"/>
            <consortium name="The Broad Institute Genome Sequencing Center for Infectious Disease"/>
            <person name="Wu L."/>
            <person name="Ma J."/>
        </authorList>
    </citation>
    <scope>NUCLEOTIDE SEQUENCE [LARGE SCALE GENOMIC DNA]</scope>
    <source>
        <strain evidence="3">JCM 30774</strain>
    </source>
</reference>
<evidence type="ECO:0000256" key="1">
    <source>
        <dbReference type="SAM" id="Phobius"/>
    </source>
</evidence>
<accession>A0ABW4B1Z3</accession>
<sequence>MNSSHADPTFASRQAEDHTSIKDDDVSVAELSNTHQRWLKSVIGLGALEAKIWVASGAQLLALMCGVVFLLVTCWLLIIATGAVFAWQSGISLIAIFLSAIGLTVVGILVLIWQVKRTLKHMNFTRTLDAAIPTDDDEDD</sequence>
<dbReference type="RefSeq" id="WP_377366422.1">
    <property type="nucleotide sequence ID" value="NZ_JBHTMN010000007.1"/>
</dbReference>
<keyword evidence="1" id="KW-0472">Membrane</keyword>
<name>A0ABW4B1Z3_9GAMM</name>
<gene>
    <name evidence="2" type="ORF">ACFQ45_07695</name>
</gene>
<evidence type="ECO:0000313" key="3">
    <source>
        <dbReference type="Proteomes" id="UP001597059"/>
    </source>
</evidence>
<keyword evidence="3" id="KW-1185">Reference proteome</keyword>
<comment type="caution">
    <text evidence="2">The sequence shown here is derived from an EMBL/GenBank/DDBJ whole genome shotgun (WGS) entry which is preliminary data.</text>
</comment>
<feature type="transmembrane region" description="Helical" evidence="1">
    <location>
        <begin position="60"/>
        <end position="87"/>
    </location>
</feature>
<evidence type="ECO:0008006" key="4">
    <source>
        <dbReference type="Google" id="ProtNLM"/>
    </source>
</evidence>
<keyword evidence="1" id="KW-1133">Transmembrane helix</keyword>
<proteinExistence type="predicted"/>